<evidence type="ECO:0000256" key="1">
    <source>
        <dbReference type="ARBA" id="ARBA00007447"/>
    </source>
</evidence>
<dbReference type="InterPro" id="IPR021109">
    <property type="entry name" value="Peptidase_aspartic_dom_sf"/>
</dbReference>
<keyword evidence="2" id="KW-0732">Signal</keyword>
<dbReference type="Pfam" id="PF00026">
    <property type="entry name" value="Asp"/>
    <property type="match status" value="1"/>
</dbReference>
<dbReference type="PANTHER" id="PTHR47966:SF51">
    <property type="entry name" value="BETA-SITE APP-CLEAVING ENZYME, ISOFORM A-RELATED"/>
    <property type="match status" value="1"/>
</dbReference>
<dbReference type="InterPro" id="IPR033121">
    <property type="entry name" value="PEPTIDASE_A1"/>
</dbReference>
<reference evidence="5" key="1">
    <citation type="submission" date="2024-04" db="EMBL/GenBank/DDBJ databases">
        <authorList>
            <person name="Shaw F."/>
            <person name="Minotto A."/>
        </authorList>
    </citation>
    <scope>NUCLEOTIDE SEQUENCE [LARGE SCALE GENOMIC DNA]</scope>
</reference>
<evidence type="ECO:0000256" key="2">
    <source>
        <dbReference type="SAM" id="SignalP"/>
    </source>
</evidence>
<protein>
    <recommendedName>
        <fullName evidence="3">Peptidase A1 domain-containing protein</fullName>
    </recommendedName>
</protein>
<name>A0ABP1D7Z7_9APHY</name>
<evidence type="ECO:0000313" key="4">
    <source>
        <dbReference type="EMBL" id="CAL1703986.1"/>
    </source>
</evidence>
<dbReference type="CDD" id="cd05471">
    <property type="entry name" value="pepsin_like"/>
    <property type="match status" value="1"/>
</dbReference>
<feature type="chain" id="PRO_5045430840" description="Peptidase A1 domain-containing protein" evidence="2">
    <location>
        <begin position="19"/>
        <end position="460"/>
    </location>
</feature>
<dbReference type="PROSITE" id="PS51767">
    <property type="entry name" value="PEPTIDASE_A1"/>
    <property type="match status" value="1"/>
</dbReference>
<feature type="domain" description="Peptidase A1" evidence="3">
    <location>
        <begin position="42"/>
        <end position="382"/>
    </location>
</feature>
<keyword evidence="5" id="KW-1185">Reference proteome</keyword>
<dbReference type="Proteomes" id="UP001497453">
    <property type="component" value="Chromosome 3"/>
</dbReference>
<evidence type="ECO:0000259" key="3">
    <source>
        <dbReference type="PROSITE" id="PS51767"/>
    </source>
</evidence>
<comment type="similarity">
    <text evidence="1">Belongs to the peptidase A1 family.</text>
</comment>
<evidence type="ECO:0000313" key="5">
    <source>
        <dbReference type="Proteomes" id="UP001497453"/>
    </source>
</evidence>
<accession>A0ABP1D7Z7</accession>
<gene>
    <name evidence="4" type="ORF">GFSPODELE1_LOCUS4800</name>
</gene>
<dbReference type="InterPro" id="IPR001461">
    <property type="entry name" value="Aspartic_peptidase_A1"/>
</dbReference>
<dbReference type="PANTHER" id="PTHR47966">
    <property type="entry name" value="BETA-SITE APP-CLEAVING ENZYME, ISOFORM A-RELATED"/>
    <property type="match status" value="1"/>
</dbReference>
<dbReference type="EMBL" id="OZ037946">
    <property type="protein sequence ID" value="CAL1703986.1"/>
    <property type="molecule type" value="Genomic_DNA"/>
</dbReference>
<dbReference type="Gene3D" id="2.40.70.10">
    <property type="entry name" value="Acid Proteases"/>
    <property type="match status" value="2"/>
</dbReference>
<feature type="signal peptide" evidence="2">
    <location>
        <begin position="1"/>
        <end position="18"/>
    </location>
</feature>
<proteinExistence type="inferred from homology"/>
<dbReference type="SUPFAM" id="SSF50630">
    <property type="entry name" value="Acid proteases"/>
    <property type="match status" value="1"/>
</dbReference>
<sequence length="460" mass="50384">MAPFFLLAPILLGYAVRAASPTWISLNLSVPSTISDVEINANYVDVLVGTPPQVVQLPIDLQTDAIDVYSSDCAFCPGWDFFDPSLSTTNKPNDRVLNGTNLFNGTWIYDTIGFGGIVESPDIDIGLLTVMSTNYTNFRIRNGGLGLLTNTFRKDPINRLIPRLYESGQLIDPVIGMRLDPSNPRLTIGALDPNDYEGTLNWVELEPDNGDWFKYNVFKIDGFSGRNGSLLPFDDNLLTAVDSMYFDISIPNNLTYFNNTNYTGPVFSINDTVDGYNLDPTFFQISYPCNTSSLFPNISVPHPYVDFSVHINGVSYMIDSDDNLLHQPSQFSPNGFCNVGIVSTSDKITTEPQSVLGLPFLRSVYLAYRFPTGSCPGFFGFAFPKGLNRTQAQVSQTPRATPTLSSQCLSLTRPTSTPIVSRPASPNSASGNYAVYGEDGVQVSLSGADLLVKGIWNATF</sequence>
<dbReference type="InterPro" id="IPR034164">
    <property type="entry name" value="Pepsin-like_dom"/>
</dbReference>
<organism evidence="4 5">
    <name type="scientific">Somion occarium</name>
    <dbReference type="NCBI Taxonomy" id="3059160"/>
    <lineage>
        <taxon>Eukaryota</taxon>
        <taxon>Fungi</taxon>
        <taxon>Dikarya</taxon>
        <taxon>Basidiomycota</taxon>
        <taxon>Agaricomycotina</taxon>
        <taxon>Agaricomycetes</taxon>
        <taxon>Polyporales</taxon>
        <taxon>Cerrenaceae</taxon>
        <taxon>Somion</taxon>
    </lineage>
</organism>